<accession>A0A1W0W4Z4</accession>
<organism evidence="2 3">
    <name type="scientific">Sorghum bicolor</name>
    <name type="common">Sorghum</name>
    <name type="synonym">Sorghum vulgare</name>
    <dbReference type="NCBI Taxonomy" id="4558"/>
    <lineage>
        <taxon>Eukaryota</taxon>
        <taxon>Viridiplantae</taxon>
        <taxon>Streptophyta</taxon>
        <taxon>Embryophyta</taxon>
        <taxon>Tracheophyta</taxon>
        <taxon>Spermatophyta</taxon>
        <taxon>Magnoliopsida</taxon>
        <taxon>Liliopsida</taxon>
        <taxon>Poales</taxon>
        <taxon>Poaceae</taxon>
        <taxon>PACMAD clade</taxon>
        <taxon>Panicoideae</taxon>
        <taxon>Andropogonodae</taxon>
        <taxon>Andropogoneae</taxon>
        <taxon>Sorghinae</taxon>
        <taxon>Sorghum</taxon>
    </lineage>
</organism>
<reference evidence="2 3" key="1">
    <citation type="journal article" date="2009" name="Nature">
        <title>The Sorghum bicolor genome and the diversification of grasses.</title>
        <authorList>
            <person name="Paterson A.H."/>
            <person name="Bowers J.E."/>
            <person name="Bruggmann R."/>
            <person name="Dubchak I."/>
            <person name="Grimwood J."/>
            <person name="Gundlach H."/>
            <person name="Haberer G."/>
            <person name="Hellsten U."/>
            <person name="Mitros T."/>
            <person name="Poliakov A."/>
            <person name="Schmutz J."/>
            <person name="Spannagl M."/>
            <person name="Tang H."/>
            <person name="Wang X."/>
            <person name="Wicker T."/>
            <person name="Bharti A.K."/>
            <person name="Chapman J."/>
            <person name="Feltus F.A."/>
            <person name="Gowik U."/>
            <person name="Grigoriev I.V."/>
            <person name="Lyons E."/>
            <person name="Maher C.A."/>
            <person name="Martis M."/>
            <person name="Narechania A."/>
            <person name="Otillar R.P."/>
            <person name="Penning B.W."/>
            <person name="Salamov A.A."/>
            <person name="Wang Y."/>
            <person name="Zhang L."/>
            <person name="Carpita N.C."/>
            <person name="Freeling M."/>
            <person name="Gingle A.R."/>
            <person name="Hash C.T."/>
            <person name="Keller B."/>
            <person name="Klein P."/>
            <person name="Kresovich S."/>
            <person name="McCann M.C."/>
            <person name="Ming R."/>
            <person name="Peterson D.G."/>
            <person name="Mehboob-ur-Rahman"/>
            <person name="Ware D."/>
            <person name="Westhoff P."/>
            <person name="Mayer K.F."/>
            <person name="Messing J."/>
            <person name="Rokhsar D.S."/>
        </authorList>
    </citation>
    <scope>NUCLEOTIDE SEQUENCE [LARGE SCALE GENOMIC DNA]</scope>
    <source>
        <strain evidence="3">cv. BTx623</strain>
    </source>
</reference>
<reference evidence="3" key="2">
    <citation type="journal article" date="2018" name="Plant J.">
        <title>The Sorghum bicolor reference genome: improved assembly, gene annotations, a transcriptome atlas, and signatures of genome organization.</title>
        <authorList>
            <person name="McCormick R.F."/>
            <person name="Truong S.K."/>
            <person name="Sreedasyam A."/>
            <person name="Jenkins J."/>
            <person name="Shu S."/>
            <person name="Sims D."/>
            <person name="Kennedy M."/>
            <person name="Amirebrahimi M."/>
            <person name="Weers B.D."/>
            <person name="McKinley B."/>
            <person name="Mattison A."/>
            <person name="Morishige D.T."/>
            <person name="Grimwood J."/>
            <person name="Schmutz J."/>
            <person name="Mullet J.E."/>
        </authorList>
    </citation>
    <scope>NUCLEOTIDE SEQUENCE [LARGE SCALE GENOMIC DNA]</scope>
    <source>
        <strain evidence="3">cv. BTx623</strain>
    </source>
</reference>
<feature type="compositionally biased region" description="Basic and acidic residues" evidence="1">
    <location>
        <begin position="19"/>
        <end position="28"/>
    </location>
</feature>
<dbReference type="Proteomes" id="UP000000768">
    <property type="component" value="Chromosome 2"/>
</dbReference>
<feature type="region of interest" description="Disordered" evidence="1">
    <location>
        <begin position="1"/>
        <end position="42"/>
    </location>
</feature>
<protein>
    <submittedName>
        <fullName evidence="2">Uncharacterized protein</fullName>
    </submittedName>
</protein>
<keyword evidence="3" id="KW-1185">Reference proteome</keyword>
<evidence type="ECO:0000313" key="2">
    <source>
        <dbReference type="EMBL" id="OQU89479.1"/>
    </source>
</evidence>
<evidence type="ECO:0000256" key="1">
    <source>
        <dbReference type="SAM" id="MobiDB-lite"/>
    </source>
</evidence>
<proteinExistence type="predicted"/>
<feature type="region of interest" description="Disordered" evidence="1">
    <location>
        <begin position="151"/>
        <end position="188"/>
    </location>
</feature>
<dbReference type="Gramene" id="OQU89479">
    <property type="protein sequence ID" value="OQU89479"/>
    <property type="gene ID" value="SORBI_3002G199650"/>
</dbReference>
<dbReference type="AlphaFoldDB" id="A0A1W0W4Z4"/>
<evidence type="ECO:0000313" key="3">
    <source>
        <dbReference type="Proteomes" id="UP000000768"/>
    </source>
</evidence>
<gene>
    <name evidence="2" type="ORF">SORBI_3002G199650</name>
</gene>
<name>A0A1W0W4Z4_SORBI</name>
<sequence>MARHNVHTLGLGVRLTGRQGREGAEVGRRPPGGSRRGGGVAREIRRAKVTRLAYATQATRQFRILRKPHLKPTAPLSVLLDAPTPPPAAALCSSPSPLPVSPGPNRNGQAEVSSRSPPGHGPPRALPFASACRAGGSAEGAGAACAAAQRRAARGAPRRPPAAGGDGVHDHGLRAPHGQHQHPRRHGPDACRPLLAADALIGSSAPPATTVLLRVYILLLFGIGREKGEARRGGDRIGSEEAVLLP</sequence>
<feature type="region of interest" description="Disordered" evidence="1">
    <location>
        <begin position="87"/>
        <end position="130"/>
    </location>
</feature>
<dbReference type="InParanoid" id="A0A1W0W4Z4"/>
<dbReference type="EMBL" id="CM000761">
    <property type="protein sequence ID" value="OQU89479.1"/>
    <property type="molecule type" value="Genomic_DNA"/>
</dbReference>